<feature type="transmembrane region" description="Helical" evidence="3">
    <location>
        <begin position="30"/>
        <end position="49"/>
    </location>
</feature>
<dbReference type="Pfam" id="PF17965">
    <property type="entry name" value="MucBP_2"/>
    <property type="match status" value="1"/>
</dbReference>
<gene>
    <name evidence="6" type="ORF">A7K95_04365</name>
    <name evidence="5" type="ORF">GA842_02265</name>
</gene>
<dbReference type="NCBIfam" id="TIGR03715">
    <property type="entry name" value="KxYKxGKxW"/>
    <property type="match status" value="1"/>
</dbReference>
<evidence type="ECO:0000259" key="4">
    <source>
        <dbReference type="Pfam" id="PF17965"/>
    </source>
</evidence>
<reference evidence="5" key="2">
    <citation type="submission" date="2019-10" db="EMBL/GenBank/DDBJ databases">
        <title>Malate fermentation in French cider.</title>
        <authorList>
            <person name="Cousin F.J."/>
            <person name="Medina Fernandez S."/>
            <person name="Misery B."/>
            <person name="Laplace J.-M."/>
            <person name="Cretenet M."/>
        </authorList>
    </citation>
    <scope>NUCLEOTIDE SEQUENCE</scope>
    <source>
        <strain evidence="5">UCMA15901</strain>
    </source>
</reference>
<feature type="region of interest" description="Disordered" evidence="2">
    <location>
        <begin position="147"/>
        <end position="193"/>
    </location>
</feature>
<accession>A0AAP5TAL6</accession>
<dbReference type="Gene3D" id="3.10.20.320">
    <property type="entry name" value="Putative peptidoglycan bound protein (lpxtg motif)"/>
    <property type="match status" value="1"/>
</dbReference>
<feature type="compositionally biased region" description="Low complexity" evidence="2">
    <location>
        <begin position="69"/>
        <end position="96"/>
    </location>
</feature>
<evidence type="ECO:0000313" key="8">
    <source>
        <dbReference type="Proteomes" id="UP001275867"/>
    </source>
</evidence>
<keyword evidence="3" id="KW-0812">Transmembrane</keyword>
<keyword evidence="1" id="KW-0732">Signal</keyword>
<evidence type="ECO:0000256" key="1">
    <source>
        <dbReference type="ARBA" id="ARBA00022729"/>
    </source>
</evidence>
<evidence type="ECO:0000256" key="3">
    <source>
        <dbReference type="SAM" id="Phobius"/>
    </source>
</evidence>
<evidence type="ECO:0000313" key="7">
    <source>
        <dbReference type="Proteomes" id="UP000077280"/>
    </source>
</evidence>
<feature type="compositionally biased region" description="Low complexity" evidence="2">
    <location>
        <begin position="174"/>
        <end position="192"/>
    </location>
</feature>
<dbReference type="InterPro" id="IPR041558">
    <property type="entry name" value="MucBP_2"/>
</dbReference>
<dbReference type="RefSeq" id="WP_068805499.1">
    <property type="nucleotide sequence ID" value="NZ_LXND01000031.1"/>
</dbReference>
<feature type="compositionally biased region" description="Basic and acidic residues" evidence="2">
    <location>
        <begin position="97"/>
        <end position="111"/>
    </location>
</feature>
<keyword evidence="3" id="KW-1133">Transmembrane helix</keyword>
<sequence>MKKSNYSKLNWSLQRDLAERKEHFKMFKAGRTWLFAGVTVLFFGSGIFFNQISIQADTSSESSSVVAKTSTVSKDSTQTTSKAASSSSIAEQSTSADKVKTSDSVNNRKEVQNTVTQSVSSSNNSESIGQSSAAIVVASKDKNLATNKLASSSSTESTVANRDLKKEDSTTSPTSEASKVAVSSTATSSLATNENERNASLTISYVDDDNAENVITTKKINGQVGDTNTYNVANDLSWTNIMSEVNSSKKKYVLATGQSGTVKYTLTADDSDNLLIHLQLANQTYQIQYVDQTTGKVINSSDSKLSVDGKPGSTINTTADYGLTLILKATNATNYLARPTADAPQTITLSPVSDVISLPVDTIINATI</sequence>
<comment type="caution">
    <text evidence="5">The sequence shown here is derived from an EMBL/GenBank/DDBJ whole genome shotgun (WGS) entry which is preliminary data.</text>
</comment>
<evidence type="ECO:0000313" key="6">
    <source>
        <dbReference type="EMBL" id="OAD64574.1"/>
    </source>
</evidence>
<dbReference type="EMBL" id="LXND01000031">
    <property type="protein sequence ID" value="OAD64574.1"/>
    <property type="molecule type" value="Genomic_DNA"/>
</dbReference>
<organism evidence="5 8">
    <name type="scientific">Pediococcus parvulus</name>
    <dbReference type="NCBI Taxonomy" id="54062"/>
    <lineage>
        <taxon>Bacteria</taxon>
        <taxon>Bacillati</taxon>
        <taxon>Bacillota</taxon>
        <taxon>Bacilli</taxon>
        <taxon>Lactobacillales</taxon>
        <taxon>Lactobacillaceae</taxon>
        <taxon>Pediococcus</taxon>
    </lineage>
</organism>
<feature type="compositionally biased region" description="Low complexity" evidence="2">
    <location>
        <begin position="112"/>
        <end position="126"/>
    </location>
</feature>
<reference evidence="6 7" key="1">
    <citation type="submission" date="2016-05" db="EMBL/GenBank/DDBJ databases">
        <title>Draft genome sequence of Pediococcus parvulus 2.6, a probiotic beta-glucan producer strain.</title>
        <authorList>
            <person name="Mohedano M.L."/>
            <person name="Perez-Ramos A."/>
            <person name="Duenas M.T."/>
            <person name="Lamontanara A."/>
            <person name="Orru L."/>
            <person name="Spano G."/>
            <person name="Capozzi V."/>
            <person name="Lopez P."/>
        </authorList>
    </citation>
    <scope>NUCLEOTIDE SEQUENCE [LARGE SCALE GENOMIC DNA]</scope>
    <source>
        <strain evidence="6 7">2.6</strain>
    </source>
</reference>
<proteinExistence type="predicted"/>
<keyword evidence="3" id="KW-0472">Membrane</keyword>
<feature type="compositionally biased region" description="Polar residues" evidence="2">
    <location>
        <begin position="147"/>
        <end position="160"/>
    </location>
</feature>
<feature type="region of interest" description="Disordered" evidence="2">
    <location>
        <begin position="69"/>
        <end position="126"/>
    </location>
</feature>
<dbReference type="AlphaFoldDB" id="A0AAP5TAL6"/>
<dbReference type="InterPro" id="IPR022263">
    <property type="entry name" value="KxYKxGKxW"/>
</dbReference>
<evidence type="ECO:0000313" key="5">
    <source>
        <dbReference type="EMBL" id="MDV7693722.1"/>
    </source>
</evidence>
<keyword evidence="7" id="KW-1185">Reference proteome</keyword>
<dbReference type="Pfam" id="PF19258">
    <property type="entry name" value="KxYKxGKxW_sig"/>
    <property type="match status" value="1"/>
</dbReference>
<protein>
    <recommendedName>
        <fullName evidence="4">Mucin binding domain-containing protein</fullName>
    </recommendedName>
</protein>
<feature type="domain" description="Mucin binding" evidence="4">
    <location>
        <begin position="201"/>
        <end position="278"/>
    </location>
</feature>
<dbReference type="Proteomes" id="UP000077280">
    <property type="component" value="Unassembled WGS sequence"/>
</dbReference>
<dbReference type="EMBL" id="WERX01000005">
    <property type="protein sequence ID" value="MDV7693722.1"/>
    <property type="molecule type" value="Genomic_DNA"/>
</dbReference>
<name>A0AAP5TAL6_9LACO</name>
<evidence type="ECO:0000256" key="2">
    <source>
        <dbReference type="SAM" id="MobiDB-lite"/>
    </source>
</evidence>
<dbReference type="Proteomes" id="UP001275867">
    <property type="component" value="Unassembled WGS sequence"/>
</dbReference>